<gene>
    <name evidence="1" type="ORF">E4633_17065</name>
</gene>
<dbReference type="EMBL" id="SRSC01000004">
    <property type="protein sequence ID" value="TGU70709.1"/>
    <property type="molecule type" value="Genomic_DNA"/>
</dbReference>
<name>A0A4S1CBI1_9BACT</name>
<sequence>MNQQQTQKRSGSQYHLNLDPLTYAALCGCKQAYHKHGQDFSNSVIVRRALRAHLEQLEVMSPQAIGQDIIKAKRAAKGVL</sequence>
<evidence type="ECO:0008006" key="3">
    <source>
        <dbReference type="Google" id="ProtNLM"/>
    </source>
</evidence>
<protein>
    <recommendedName>
        <fullName evidence="3">CopG family transcriptional regulator</fullName>
    </recommendedName>
</protein>
<dbReference type="Proteomes" id="UP000306416">
    <property type="component" value="Unassembled WGS sequence"/>
</dbReference>
<organism evidence="1 2">
    <name type="scientific">Geomonas terrae</name>
    <dbReference type="NCBI Taxonomy" id="2562681"/>
    <lineage>
        <taxon>Bacteria</taxon>
        <taxon>Pseudomonadati</taxon>
        <taxon>Thermodesulfobacteriota</taxon>
        <taxon>Desulfuromonadia</taxon>
        <taxon>Geobacterales</taxon>
        <taxon>Geobacteraceae</taxon>
        <taxon>Geomonas</taxon>
    </lineage>
</organism>
<dbReference type="AlphaFoldDB" id="A0A4S1CBI1"/>
<dbReference type="RefSeq" id="WP_135871972.1">
    <property type="nucleotide sequence ID" value="NZ_SRSC01000004.1"/>
</dbReference>
<reference evidence="1 2" key="1">
    <citation type="submission" date="2019-04" db="EMBL/GenBank/DDBJ databases">
        <title>Geobacter oryzae sp. nov., ferric-reducing bacteria isolated from paddy soil.</title>
        <authorList>
            <person name="Xu Z."/>
            <person name="Masuda Y."/>
            <person name="Itoh H."/>
            <person name="Senoo K."/>
        </authorList>
    </citation>
    <scope>NUCLEOTIDE SEQUENCE [LARGE SCALE GENOMIC DNA]</scope>
    <source>
        <strain evidence="1 2">Red111</strain>
    </source>
</reference>
<evidence type="ECO:0000313" key="1">
    <source>
        <dbReference type="EMBL" id="TGU70709.1"/>
    </source>
</evidence>
<comment type="caution">
    <text evidence="1">The sequence shown here is derived from an EMBL/GenBank/DDBJ whole genome shotgun (WGS) entry which is preliminary data.</text>
</comment>
<proteinExistence type="predicted"/>
<accession>A0A4S1CBI1</accession>
<keyword evidence="2" id="KW-1185">Reference proteome</keyword>
<evidence type="ECO:0000313" key="2">
    <source>
        <dbReference type="Proteomes" id="UP000306416"/>
    </source>
</evidence>